<keyword evidence="3" id="KW-1185">Reference proteome</keyword>
<proteinExistence type="predicted"/>
<reference evidence="2" key="1">
    <citation type="submission" date="2020-08" db="EMBL/GenBank/DDBJ databases">
        <title>Multicomponent nature underlies the extraordinary mechanical properties of spider dragline silk.</title>
        <authorList>
            <person name="Kono N."/>
            <person name="Nakamura H."/>
            <person name="Mori M."/>
            <person name="Yoshida Y."/>
            <person name="Ohtoshi R."/>
            <person name="Malay A.D."/>
            <person name="Moran D.A.P."/>
            <person name="Tomita M."/>
            <person name="Numata K."/>
            <person name="Arakawa K."/>
        </authorList>
    </citation>
    <scope>NUCLEOTIDE SEQUENCE</scope>
</reference>
<name>A0A8X6Y4L5_9ARAC</name>
<gene>
    <name evidence="2" type="primary">AVEN_55312_1</name>
    <name evidence="2" type="ORF">TNIN_445981</name>
</gene>
<protein>
    <submittedName>
        <fullName evidence="2">Uncharacterized protein</fullName>
    </submittedName>
</protein>
<evidence type="ECO:0000256" key="1">
    <source>
        <dbReference type="SAM" id="MobiDB-lite"/>
    </source>
</evidence>
<dbReference type="EMBL" id="BMAV01015409">
    <property type="protein sequence ID" value="GFY64809.1"/>
    <property type="molecule type" value="Genomic_DNA"/>
</dbReference>
<sequence>MEGPCQRNFAARSRQYINEVYSFNKRKVTALTHEYRCKVTHDFSCYVFFGKSSSHNESLDDAISLITSCFGYEAHRMVNHKGQTSHFYIKFVNAECAQEAVARIKQTKRDYVADIVEKMLLGWYLLEMTSGTFPWTLAIVDIVGKVEHTNPLSQDVLQGMLLDFGDPRIHSYQVGNHKVDHVQVLFSSMSEALGASIEFGCWYRKMNPVNPRFYYRLKILSSNKEVCLLKKCVERPLNQTDDDLEALDLDYFMPKVSDISVDNSYNNPAMHYQDANVIFMTQSGISEGIEPRPRTYRRQYSRTRGNNTRNRIKTSEAQRNARQQNSRSAPTVAESGNISSAGLVPNFLIGGQSVQ</sequence>
<organism evidence="2 3">
    <name type="scientific">Trichonephila inaurata madagascariensis</name>
    <dbReference type="NCBI Taxonomy" id="2747483"/>
    <lineage>
        <taxon>Eukaryota</taxon>
        <taxon>Metazoa</taxon>
        <taxon>Ecdysozoa</taxon>
        <taxon>Arthropoda</taxon>
        <taxon>Chelicerata</taxon>
        <taxon>Arachnida</taxon>
        <taxon>Araneae</taxon>
        <taxon>Araneomorphae</taxon>
        <taxon>Entelegynae</taxon>
        <taxon>Araneoidea</taxon>
        <taxon>Nephilidae</taxon>
        <taxon>Trichonephila</taxon>
        <taxon>Trichonephila inaurata</taxon>
    </lineage>
</organism>
<dbReference type="AlphaFoldDB" id="A0A8X6Y4L5"/>
<dbReference type="Proteomes" id="UP000886998">
    <property type="component" value="Unassembled WGS sequence"/>
</dbReference>
<feature type="region of interest" description="Disordered" evidence="1">
    <location>
        <begin position="294"/>
        <end position="337"/>
    </location>
</feature>
<dbReference type="OrthoDB" id="6419916at2759"/>
<comment type="caution">
    <text evidence="2">The sequence shown here is derived from an EMBL/GenBank/DDBJ whole genome shotgun (WGS) entry which is preliminary data.</text>
</comment>
<feature type="compositionally biased region" description="Polar residues" evidence="1">
    <location>
        <begin position="302"/>
        <end position="337"/>
    </location>
</feature>
<accession>A0A8X6Y4L5</accession>
<evidence type="ECO:0000313" key="3">
    <source>
        <dbReference type="Proteomes" id="UP000886998"/>
    </source>
</evidence>
<evidence type="ECO:0000313" key="2">
    <source>
        <dbReference type="EMBL" id="GFY64809.1"/>
    </source>
</evidence>